<keyword evidence="2" id="KW-1185">Reference proteome</keyword>
<dbReference type="AlphaFoldDB" id="A0AA36BYD5"/>
<dbReference type="EMBL" id="OX597841">
    <property type="protein sequence ID" value="CAI9742614.1"/>
    <property type="molecule type" value="Genomic_DNA"/>
</dbReference>
<sequence length="67" mass="8144">MWKTVFYRKPSTHNCIIYTGEKPYLYGLAVESFSHRIHKMTNHKSVLRMKDLELHQMSFSRRRSTRN</sequence>
<dbReference type="Proteomes" id="UP001162480">
    <property type="component" value="Chromosome 28"/>
</dbReference>
<evidence type="ECO:0000313" key="2">
    <source>
        <dbReference type="Proteomes" id="UP001162480"/>
    </source>
</evidence>
<proteinExistence type="predicted"/>
<gene>
    <name evidence="1" type="ORF">OCTVUL_1B027409</name>
</gene>
<name>A0AA36BYD5_OCTVU</name>
<evidence type="ECO:0000313" key="1">
    <source>
        <dbReference type="EMBL" id="CAI9742614.1"/>
    </source>
</evidence>
<reference evidence="1" key="1">
    <citation type="submission" date="2023-08" db="EMBL/GenBank/DDBJ databases">
        <authorList>
            <person name="Alioto T."/>
            <person name="Alioto T."/>
            <person name="Gomez Garrido J."/>
        </authorList>
    </citation>
    <scope>NUCLEOTIDE SEQUENCE</scope>
</reference>
<protein>
    <submittedName>
        <fullName evidence="1">Uncharacterized protein</fullName>
    </submittedName>
</protein>
<accession>A0AA36BYD5</accession>
<organism evidence="1 2">
    <name type="scientific">Octopus vulgaris</name>
    <name type="common">Common octopus</name>
    <dbReference type="NCBI Taxonomy" id="6645"/>
    <lineage>
        <taxon>Eukaryota</taxon>
        <taxon>Metazoa</taxon>
        <taxon>Spiralia</taxon>
        <taxon>Lophotrochozoa</taxon>
        <taxon>Mollusca</taxon>
        <taxon>Cephalopoda</taxon>
        <taxon>Coleoidea</taxon>
        <taxon>Octopodiformes</taxon>
        <taxon>Octopoda</taxon>
        <taxon>Incirrata</taxon>
        <taxon>Octopodidae</taxon>
        <taxon>Octopus</taxon>
    </lineage>
</organism>